<evidence type="ECO:0000313" key="10">
    <source>
        <dbReference type="EMBL" id="UVI30610.1"/>
    </source>
</evidence>
<evidence type="ECO:0000256" key="4">
    <source>
        <dbReference type="ARBA" id="ARBA00022692"/>
    </source>
</evidence>
<protein>
    <submittedName>
        <fullName evidence="10">DUF421 domain-containing protein</fullName>
    </submittedName>
</protein>
<feature type="transmembrane region" description="Helical" evidence="7">
    <location>
        <begin position="58"/>
        <end position="80"/>
    </location>
</feature>
<dbReference type="InterPro" id="IPR023090">
    <property type="entry name" value="UPF0702_alpha/beta_dom_sf"/>
</dbReference>
<reference evidence="10" key="1">
    <citation type="submission" date="2022-01" db="EMBL/GenBank/DDBJ databases">
        <title>Paenibacillus spongiae sp. nov., isolated from marine sponge.</title>
        <authorList>
            <person name="Li Z."/>
            <person name="Zhang M."/>
        </authorList>
    </citation>
    <scope>NUCLEOTIDE SEQUENCE</scope>
    <source>
        <strain evidence="10">PHS-Z3</strain>
    </source>
</reference>
<keyword evidence="3" id="KW-1003">Cell membrane</keyword>
<dbReference type="Gene3D" id="3.30.240.20">
    <property type="entry name" value="bsu07140 like domains"/>
    <property type="match status" value="1"/>
</dbReference>
<dbReference type="PANTHER" id="PTHR34582:SF6">
    <property type="entry name" value="UPF0702 TRANSMEMBRANE PROTEIN YCAP"/>
    <property type="match status" value="1"/>
</dbReference>
<evidence type="ECO:0000256" key="2">
    <source>
        <dbReference type="ARBA" id="ARBA00006448"/>
    </source>
</evidence>
<accession>A0ABY5SCZ5</accession>
<keyword evidence="11" id="KW-1185">Reference proteome</keyword>
<dbReference type="Pfam" id="PF04239">
    <property type="entry name" value="DUF421"/>
    <property type="match status" value="1"/>
</dbReference>
<comment type="subcellular location">
    <subcellularLocation>
        <location evidence="1">Cell membrane</location>
        <topology evidence="1">Multi-pass membrane protein</topology>
    </subcellularLocation>
</comment>
<evidence type="ECO:0000259" key="8">
    <source>
        <dbReference type="Pfam" id="PF04239"/>
    </source>
</evidence>
<dbReference type="InterPro" id="IPR048454">
    <property type="entry name" value="YetF_N"/>
</dbReference>
<comment type="similarity">
    <text evidence="2">Belongs to the UPF0702 family.</text>
</comment>
<organism evidence="10 11">
    <name type="scientific">Paenibacillus spongiae</name>
    <dbReference type="NCBI Taxonomy" id="2909671"/>
    <lineage>
        <taxon>Bacteria</taxon>
        <taxon>Bacillati</taxon>
        <taxon>Bacillota</taxon>
        <taxon>Bacilli</taxon>
        <taxon>Bacillales</taxon>
        <taxon>Paenibacillaceae</taxon>
        <taxon>Paenibacillus</taxon>
    </lineage>
</organism>
<evidence type="ECO:0000313" key="11">
    <source>
        <dbReference type="Proteomes" id="UP001057877"/>
    </source>
</evidence>
<name>A0ABY5SCZ5_9BACL</name>
<keyword evidence="5 7" id="KW-1133">Transmembrane helix</keyword>
<gene>
    <name evidence="10" type="ORF">L1F29_01660</name>
</gene>
<evidence type="ECO:0000256" key="1">
    <source>
        <dbReference type="ARBA" id="ARBA00004651"/>
    </source>
</evidence>
<feature type="domain" description="YetF-like N-terminal transmembrane" evidence="9">
    <location>
        <begin position="12"/>
        <end position="77"/>
    </location>
</feature>
<dbReference type="InterPro" id="IPR007353">
    <property type="entry name" value="DUF421"/>
</dbReference>
<dbReference type="RefSeq" id="WP_258386675.1">
    <property type="nucleotide sequence ID" value="NZ_CP091430.1"/>
</dbReference>
<feature type="transmembrane region" description="Helical" evidence="7">
    <location>
        <begin position="6"/>
        <end position="23"/>
    </location>
</feature>
<sequence>MEYMMSFVRAAGMFLVGLVAFRLMGSQSVGRLTDFDLVVVIAIGAIIGDGLADPELDFWILLTAIAGLVLMQIAVSFLSMKSACIEKLVMGSPIKLVEKGKILMNGLRRARITRRNLEQELRVKGLTGPEDIEQAYMEPNGKLSIIEKEGSG</sequence>
<evidence type="ECO:0000256" key="6">
    <source>
        <dbReference type="ARBA" id="ARBA00023136"/>
    </source>
</evidence>
<proteinExistence type="inferred from homology"/>
<feature type="domain" description="YetF C-terminal" evidence="8">
    <location>
        <begin position="81"/>
        <end position="150"/>
    </location>
</feature>
<evidence type="ECO:0000256" key="5">
    <source>
        <dbReference type="ARBA" id="ARBA00022989"/>
    </source>
</evidence>
<evidence type="ECO:0000256" key="3">
    <source>
        <dbReference type="ARBA" id="ARBA00022475"/>
    </source>
</evidence>
<evidence type="ECO:0000256" key="7">
    <source>
        <dbReference type="SAM" id="Phobius"/>
    </source>
</evidence>
<dbReference type="PANTHER" id="PTHR34582">
    <property type="entry name" value="UPF0702 TRANSMEMBRANE PROTEIN YCAP"/>
    <property type="match status" value="1"/>
</dbReference>
<dbReference type="EMBL" id="CP091430">
    <property type="protein sequence ID" value="UVI30610.1"/>
    <property type="molecule type" value="Genomic_DNA"/>
</dbReference>
<keyword evidence="4 7" id="KW-0812">Transmembrane</keyword>
<dbReference type="Pfam" id="PF20730">
    <property type="entry name" value="YetF_N"/>
    <property type="match status" value="1"/>
</dbReference>
<keyword evidence="6 7" id="KW-0472">Membrane</keyword>
<dbReference type="Proteomes" id="UP001057877">
    <property type="component" value="Chromosome"/>
</dbReference>
<evidence type="ECO:0000259" key="9">
    <source>
        <dbReference type="Pfam" id="PF20730"/>
    </source>
</evidence>